<sequence>MCENREYYLLNDERNGYLYRGEWTFSGPPRSTHAAGSGCCAKSNTTEKVTPEGHVTTAYKGMDVIVAQSKKIGLTAGLRTDQ</sequence>
<protein>
    <submittedName>
        <fullName evidence="1">Uncharacterized protein</fullName>
    </submittedName>
</protein>
<dbReference type="AlphaFoldDB" id="A0AAV4UIJ1"/>
<keyword evidence="2" id="KW-1185">Reference proteome</keyword>
<evidence type="ECO:0000313" key="1">
    <source>
        <dbReference type="EMBL" id="GIY57567.1"/>
    </source>
</evidence>
<evidence type="ECO:0000313" key="2">
    <source>
        <dbReference type="Proteomes" id="UP001054945"/>
    </source>
</evidence>
<organism evidence="1 2">
    <name type="scientific">Caerostris extrusa</name>
    <name type="common">Bark spider</name>
    <name type="synonym">Caerostris bankana</name>
    <dbReference type="NCBI Taxonomy" id="172846"/>
    <lineage>
        <taxon>Eukaryota</taxon>
        <taxon>Metazoa</taxon>
        <taxon>Ecdysozoa</taxon>
        <taxon>Arthropoda</taxon>
        <taxon>Chelicerata</taxon>
        <taxon>Arachnida</taxon>
        <taxon>Araneae</taxon>
        <taxon>Araneomorphae</taxon>
        <taxon>Entelegynae</taxon>
        <taxon>Araneoidea</taxon>
        <taxon>Araneidae</taxon>
        <taxon>Caerostris</taxon>
    </lineage>
</organism>
<accession>A0AAV4UIJ1</accession>
<reference evidence="1 2" key="1">
    <citation type="submission" date="2021-06" db="EMBL/GenBank/DDBJ databases">
        <title>Caerostris extrusa draft genome.</title>
        <authorList>
            <person name="Kono N."/>
            <person name="Arakawa K."/>
        </authorList>
    </citation>
    <scope>NUCLEOTIDE SEQUENCE [LARGE SCALE GENOMIC DNA]</scope>
</reference>
<comment type="caution">
    <text evidence="1">The sequence shown here is derived from an EMBL/GenBank/DDBJ whole genome shotgun (WGS) entry which is preliminary data.</text>
</comment>
<name>A0AAV4UIJ1_CAEEX</name>
<dbReference type="Proteomes" id="UP001054945">
    <property type="component" value="Unassembled WGS sequence"/>
</dbReference>
<dbReference type="EMBL" id="BPLR01012926">
    <property type="protein sequence ID" value="GIY57567.1"/>
    <property type="molecule type" value="Genomic_DNA"/>
</dbReference>
<proteinExistence type="predicted"/>
<gene>
    <name evidence="1" type="ORF">CEXT_38771</name>
</gene>